<dbReference type="GO" id="GO:1990195">
    <property type="term" value="C:macrolide transmembrane transporter complex"/>
    <property type="evidence" value="ECO:0007669"/>
    <property type="project" value="InterPro"/>
</dbReference>
<dbReference type="EMBL" id="JACHBF010000002">
    <property type="protein sequence ID" value="MBB6490229.1"/>
    <property type="molecule type" value="Genomic_DNA"/>
</dbReference>
<evidence type="ECO:0000256" key="4">
    <source>
        <dbReference type="SAM" id="Phobius"/>
    </source>
</evidence>
<comment type="caution">
    <text evidence="8">The sequence shown here is derived from an EMBL/GenBank/DDBJ whole genome shotgun (WGS) entry which is preliminary data.</text>
</comment>
<evidence type="ECO:0000259" key="5">
    <source>
        <dbReference type="Pfam" id="PF25885"/>
    </source>
</evidence>
<dbReference type="EMBL" id="JAADZA010000007">
    <property type="protein sequence ID" value="NEV11280.1"/>
    <property type="molecule type" value="Genomic_DNA"/>
</dbReference>
<keyword evidence="10" id="KW-1185">Reference proteome</keyword>
<dbReference type="Proteomes" id="UP000471190">
    <property type="component" value="Unassembled WGS sequence"/>
</dbReference>
<evidence type="ECO:0000313" key="8">
    <source>
        <dbReference type="EMBL" id="NEV11280.1"/>
    </source>
</evidence>
<dbReference type="RefSeq" id="WP_041677437.1">
    <property type="nucleotide sequence ID" value="NZ_JAADZA010000007.1"/>
</dbReference>
<dbReference type="GO" id="GO:0019898">
    <property type="term" value="C:extrinsic component of membrane"/>
    <property type="evidence" value="ECO:0007669"/>
    <property type="project" value="InterPro"/>
</dbReference>
<dbReference type="GO" id="GO:1990961">
    <property type="term" value="P:xenobiotic detoxification by transmembrane export across the plasma membrane"/>
    <property type="evidence" value="ECO:0007669"/>
    <property type="project" value="InterPro"/>
</dbReference>
<dbReference type="Proteomes" id="UP000526625">
    <property type="component" value="Unassembled WGS sequence"/>
</dbReference>
<feature type="coiled-coil region" evidence="2">
    <location>
        <begin position="134"/>
        <end position="213"/>
    </location>
</feature>
<protein>
    <submittedName>
        <fullName evidence="8">HlyD family secretion protein</fullName>
    </submittedName>
    <submittedName>
        <fullName evidence="7">Membrane fusion protein (Multidrug efflux system)</fullName>
    </submittedName>
</protein>
<reference evidence="8 9" key="1">
    <citation type="submission" date="2020-02" db="EMBL/GenBank/DDBJ databases">
        <title>Draft genome sequence of Rhizobium tropici.</title>
        <authorList>
            <person name="Khayi S."/>
            <person name="Jemo M."/>
        </authorList>
    </citation>
    <scope>NUCLEOTIDE SEQUENCE [LARGE SCALE GENOMIC DNA]</scope>
    <source>
        <strain evidence="8 9">A12</strain>
    </source>
</reference>
<feature type="region of interest" description="Disordered" evidence="3">
    <location>
        <begin position="1"/>
        <end position="52"/>
    </location>
</feature>
<evidence type="ECO:0000256" key="3">
    <source>
        <dbReference type="SAM" id="MobiDB-lite"/>
    </source>
</evidence>
<dbReference type="InterPro" id="IPR050739">
    <property type="entry name" value="MFP"/>
</dbReference>
<evidence type="ECO:0000313" key="9">
    <source>
        <dbReference type="Proteomes" id="UP000471190"/>
    </source>
</evidence>
<comment type="subcellular location">
    <subcellularLocation>
        <location evidence="1">Cell envelope</location>
    </subcellularLocation>
</comment>
<keyword evidence="4" id="KW-0812">Transmembrane</keyword>
<feature type="compositionally biased region" description="Low complexity" evidence="3">
    <location>
        <begin position="25"/>
        <end position="43"/>
    </location>
</feature>
<feature type="compositionally biased region" description="Polar residues" evidence="3">
    <location>
        <begin position="1"/>
        <end position="19"/>
    </location>
</feature>
<dbReference type="Pfam" id="PF25885">
    <property type="entry name" value="HH_EMRA"/>
    <property type="match status" value="1"/>
</dbReference>
<feature type="transmembrane region" description="Helical" evidence="4">
    <location>
        <begin position="59"/>
        <end position="77"/>
    </location>
</feature>
<dbReference type="SUPFAM" id="SSF111369">
    <property type="entry name" value="HlyD-like secretion proteins"/>
    <property type="match status" value="2"/>
</dbReference>
<keyword evidence="4" id="KW-1133">Transmembrane helix</keyword>
<dbReference type="InterPro" id="IPR030190">
    <property type="entry name" value="MacA_alpha-hairpin_sf"/>
</dbReference>
<organism evidence="8 9">
    <name type="scientific">Rhizobium tropici</name>
    <dbReference type="NCBI Taxonomy" id="398"/>
    <lineage>
        <taxon>Bacteria</taxon>
        <taxon>Pseudomonadati</taxon>
        <taxon>Pseudomonadota</taxon>
        <taxon>Alphaproteobacteria</taxon>
        <taxon>Hyphomicrobiales</taxon>
        <taxon>Rhizobiaceae</taxon>
        <taxon>Rhizobium/Agrobacterium group</taxon>
        <taxon>Rhizobium</taxon>
    </lineage>
</organism>
<accession>A0A6P1C234</accession>
<sequence length="407" mass="43048">MAEASSSIRVPANANSAEQTEAPVAEAPSSNPSPQPAAAAAAPVSPPEMPRKRRKLTRPVLFALLPVALVIGGYYYVTGGQIMSTDNAYIQADMVGVSTDVSGTVISVDVHENETVKKGQVLFRLKPDSFRIALDGAKAQLGNARNQILNLQASYKQSLAEIAQAQADIPYYQTELDRQQNLITNSVASKAALDQARHNLEAAQQKVLVAKATAAATLAQLGGEGAADLPAEQNPLYLQAKAAVDNAQRELDDTVVRAPFDGVTANVPSLQVGAYLTASQPGFSLVSTTHMWINASPKETELTYVRSGQKVDISVDAYPGVSWKGTVASIAPASGSSFSLLPAQNTTGNWVKVVQRIPMIIDIDDTEGKSPLRVGMSVVADVDTGHARGLPDFITNLSGHSRGQDHE</sequence>
<dbReference type="AlphaFoldDB" id="A0A6P1C234"/>
<keyword evidence="4" id="KW-0472">Membrane</keyword>
<dbReference type="PANTHER" id="PTHR30386">
    <property type="entry name" value="MEMBRANE FUSION SUBUNIT OF EMRAB-TOLC MULTIDRUG EFFLUX PUMP"/>
    <property type="match status" value="1"/>
</dbReference>
<dbReference type="InterPro" id="IPR058633">
    <property type="entry name" value="EmrA/FarA_HH"/>
</dbReference>
<name>A0A6P1C234_RHITR</name>
<evidence type="ECO:0000259" key="6">
    <source>
        <dbReference type="Pfam" id="PF25990"/>
    </source>
</evidence>
<evidence type="ECO:0000256" key="2">
    <source>
        <dbReference type="SAM" id="Coils"/>
    </source>
</evidence>
<evidence type="ECO:0000313" key="10">
    <source>
        <dbReference type="Proteomes" id="UP000526625"/>
    </source>
</evidence>
<dbReference type="Gene3D" id="2.40.30.170">
    <property type="match status" value="1"/>
</dbReference>
<dbReference type="Gene3D" id="6.10.140.1990">
    <property type="match status" value="1"/>
</dbReference>
<dbReference type="PANTHER" id="PTHR30386:SF19">
    <property type="entry name" value="MULTIDRUG EXPORT PROTEIN EMRA-RELATED"/>
    <property type="match status" value="1"/>
</dbReference>
<dbReference type="Gene3D" id="2.40.50.100">
    <property type="match status" value="1"/>
</dbReference>
<dbReference type="InterPro" id="IPR058636">
    <property type="entry name" value="Beta-barrel_YknX"/>
</dbReference>
<feature type="domain" description="YknX-like beta-barrel" evidence="6">
    <location>
        <begin position="294"/>
        <end position="381"/>
    </location>
</feature>
<keyword evidence="2" id="KW-0175">Coiled coil</keyword>
<dbReference type="GO" id="GO:0030313">
    <property type="term" value="C:cell envelope"/>
    <property type="evidence" value="ECO:0007669"/>
    <property type="project" value="UniProtKB-SubCell"/>
</dbReference>
<proteinExistence type="predicted"/>
<gene>
    <name evidence="7" type="ORF">GGD45_000619</name>
    <name evidence="8" type="ORF">GXW80_09730</name>
</gene>
<evidence type="ECO:0000256" key="1">
    <source>
        <dbReference type="ARBA" id="ARBA00004196"/>
    </source>
</evidence>
<evidence type="ECO:0000313" key="7">
    <source>
        <dbReference type="EMBL" id="MBB6490229.1"/>
    </source>
</evidence>
<reference evidence="7 10" key="2">
    <citation type="submission" date="2020-08" db="EMBL/GenBank/DDBJ databases">
        <title>Genomic Encyclopedia of Type Strains, Phase IV (KMG-V): Genome sequencing to study the core and pangenomes of soil and plant-associated prokaryotes.</title>
        <authorList>
            <person name="Whitman W."/>
        </authorList>
    </citation>
    <scope>NUCLEOTIDE SEQUENCE [LARGE SCALE GENOMIC DNA]</scope>
    <source>
        <strain evidence="7 10">SEMIA 4059</strain>
    </source>
</reference>
<feature type="domain" description="Multidrug export protein EmrA/FarA alpha-helical hairpin" evidence="5">
    <location>
        <begin position="131"/>
        <end position="251"/>
    </location>
</feature>
<dbReference type="Pfam" id="PF25990">
    <property type="entry name" value="Beta-barrel_YknX"/>
    <property type="match status" value="1"/>
</dbReference>